<dbReference type="AlphaFoldDB" id="A0AAV6UWH2"/>
<protein>
    <submittedName>
        <fullName evidence="3">Uncharacterized protein</fullName>
    </submittedName>
</protein>
<evidence type="ECO:0000256" key="2">
    <source>
        <dbReference type="SAM" id="SignalP"/>
    </source>
</evidence>
<keyword evidence="2" id="KW-0732">Signal</keyword>
<gene>
    <name evidence="3" type="ORF">JTE90_001230</name>
</gene>
<feature type="compositionally biased region" description="Basic and acidic residues" evidence="1">
    <location>
        <begin position="65"/>
        <end position="86"/>
    </location>
</feature>
<proteinExistence type="predicted"/>
<reference evidence="3 4" key="1">
    <citation type="journal article" date="2022" name="Nat. Ecol. Evol.">
        <title>A masculinizing supergene underlies an exaggerated male reproductive morph in a spider.</title>
        <authorList>
            <person name="Hendrickx F."/>
            <person name="De Corte Z."/>
            <person name="Sonet G."/>
            <person name="Van Belleghem S.M."/>
            <person name="Kostlbacher S."/>
            <person name="Vangestel C."/>
        </authorList>
    </citation>
    <scope>NUCLEOTIDE SEQUENCE [LARGE SCALE GENOMIC DNA]</scope>
    <source>
        <strain evidence="3">W744_W776</strain>
    </source>
</reference>
<evidence type="ECO:0000256" key="1">
    <source>
        <dbReference type="SAM" id="MobiDB-lite"/>
    </source>
</evidence>
<sequence length="163" mass="18509">MVLSMNGLLLVVVTVASISIAHGLLRDDPNYKKYCPDKCHCPIFYPHDTEPVNSPVQEYPRPQHPKPEYPKPEYPRPEHPRPEHPRPGHPRPIPPRPEHPRPIPPRPEHPRPIPPRPEHPRPQYPGNTNTDVKNQNNCNNQQTGSGLIVIGIQGLLDPCINTQ</sequence>
<feature type="region of interest" description="Disordered" evidence="1">
    <location>
        <begin position="52"/>
        <end position="139"/>
    </location>
</feature>
<organism evidence="3 4">
    <name type="scientific">Oedothorax gibbosus</name>
    <dbReference type="NCBI Taxonomy" id="931172"/>
    <lineage>
        <taxon>Eukaryota</taxon>
        <taxon>Metazoa</taxon>
        <taxon>Ecdysozoa</taxon>
        <taxon>Arthropoda</taxon>
        <taxon>Chelicerata</taxon>
        <taxon>Arachnida</taxon>
        <taxon>Araneae</taxon>
        <taxon>Araneomorphae</taxon>
        <taxon>Entelegynae</taxon>
        <taxon>Araneoidea</taxon>
        <taxon>Linyphiidae</taxon>
        <taxon>Erigoninae</taxon>
        <taxon>Oedothorax</taxon>
    </lineage>
</organism>
<evidence type="ECO:0000313" key="3">
    <source>
        <dbReference type="EMBL" id="KAG8187856.1"/>
    </source>
</evidence>
<dbReference type="EMBL" id="JAFNEN010000258">
    <property type="protein sequence ID" value="KAG8187856.1"/>
    <property type="molecule type" value="Genomic_DNA"/>
</dbReference>
<keyword evidence="4" id="KW-1185">Reference proteome</keyword>
<feature type="chain" id="PRO_5043686586" evidence="2">
    <location>
        <begin position="24"/>
        <end position="163"/>
    </location>
</feature>
<comment type="caution">
    <text evidence="3">The sequence shown here is derived from an EMBL/GenBank/DDBJ whole genome shotgun (WGS) entry which is preliminary data.</text>
</comment>
<feature type="compositionally biased region" description="Basic and acidic residues" evidence="1">
    <location>
        <begin position="96"/>
        <end position="121"/>
    </location>
</feature>
<feature type="signal peptide" evidence="2">
    <location>
        <begin position="1"/>
        <end position="23"/>
    </location>
</feature>
<accession>A0AAV6UWH2</accession>
<name>A0AAV6UWH2_9ARAC</name>
<evidence type="ECO:0000313" key="4">
    <source>
        <dbReference type="Proteomes" id="UP000827092"/>
    </source>
</evidence>
<feature type="compositionally biased region" description="Polar residues" evidence="1">
    <location>
        <begin position="127"/>
        <end position="139"/>
    </location>
</feature>
<dbReference type="Proteomes" id="UP000827092">
    <property type="component" value="Unassembled WGS sequence"/>
</dbReference>